<keyword evidence="2" id="KW-1185">Reference proteome</keyword>
<sequence>MLDPNIMWENWKTIFLSVADFHAPERTKKVRSEYAPWITENIKQTMRRRDFLKKKAVKTGSKHFHDAYKRTRNDLNRLIKNTKAIYFTNTLNDCDNNTKKIWKTINKLTNKQSKTTVISEIQNDNQNLTKKHEIADALNSHFNEVASRLVNNMPQSSRTFESYVTRSDTQFTIQNVSLTKVYKLLSTIKTSKSVGHDRIPGKLLRDAAE</sequence>
<evidence type="ECO:0000313" key="1">
    <source>
        <dbReference type="EMBL" id="CAB3987687.1"/>
    </source>
</evidence>
<comment type="caution">
    <text evidence="1">The sequence shown here is derived from an EMBL/GenBank/DDBJ whole genome shotgun (WGS) entry which is preliminary data.</text>
</comment>
<dbReference type="OrthoDB" id="410381at2759"/>
<evidence type="ECO:0000313" key="2">
    <source>
        <dbReference type="Proteomes" id="UP001152795"/>
    </source>
</evidence>
<reference evidence="1" key="1">
    <citation type="submission" date="2020-04" db="EMBL/GenBank/DDBJ databases">
        <authorList>
            <person name="Alioto T."/>
            <person name="Alioto T."/>
            <person name="Gomez Garrido J."/>
        </authorList>
    </citation>
    <scope>NUCLEOTIDE SEQUENCE</scope>
    <source>
        <strain evidence="1">A484AB</strain>
    </source>
</reference>
<organism evidence="1 2">
    <name type="scientific">Paramuricea clavata</name>
    <name type="common">Red gorgonian</name>
    <name type="synonym">Violescent sea-whip</name>
    <dbReference type="NCBI Taxonomy" id="317549"/>
    <lineage>
        <taxon>Eukaryota</taxon>
        <taxon>Metazoa</taxon>
        <taxon>Cnidaria</taxon>
        <taxon>Anthozoa</taxon>
        <taxon>Octocorallia</taxon>
        <taxon>Malacalcyonacea</taxon>
        <taxon>Plexauridae</taxon>
        <taxon>Paramuricea</taxon>
    </lineage>
</organism>
<dbReference type="AlphaFoldDB" id="A0A7D9DLI3"/>
<accession>A0A7D9DLI3</accession>
<dbReference type="Proteomes" id="UP001152795">
    <property type="component" value="Unassembled WGS sequence"/>
</dbReference>
<feature type="non-terminal residue" evidence="1">
    <location>
        <position position="209"/>
    </location>
</feature>
<protein>
    <submittedName>
        <fullName evidence="1">Uncharacterized protein</fullName>
    </submittedName>
</protein>
<proteinExistence type="predicted"/>
<name>A0A7D9DLI3_PARCT</name>
<dbReference type="PANTHER" id="PTHR47510">
    <property type="entry name" value="REVERSE TRANSCRIPTASE DOMAIN-CONTAINING PROTEIN"/>
    <property type="match status" value="1"/>
</dbReference>
<gene>
    <name evidence="1" type="ORF">PACLA_8A015693</name>
</gene>
<dbReference type="PANTHER" id="PTHR47510:SF3">
    <property type="entry name" value="ENDO_EXONUCLEASE_PHOSPHATASE DOMAIN-CONTAINING PROTEIN"/>
    <property type="match status" value="1"/>
</dbReference>
<dbReference type="EMBL" id="CACRXK020001216">
    <property type="protein sequence ID" value="CAB3987687.1"/>
    <property type="molecule type" value="Genomic_DNA"/>
</dbReference>